<evidence type="ECO:0000313" key="2">
    <source>
        <dbReference type="EMBL" id="CEL71940.1"/>
    </source>
</evidence>
<feature type="compositionally biased region" description="Polar residues" evidence="1">
    <location>
        <begin position="352"/>
        <end position="366"/>
    </location>
</feature>
<gene>
    <name evidence="2" type="ORF">BN1205_052903</name>
</gene>
<proteinExistence type="predicted"/>
<sequence length="1459" mass="156289">MKTNCVNGSERNKKREESNVNGFTETSPDLPPPQRTPTRRRKLTKTPGKETKTDTASDLFDSEKMPPFSPAYLFSTSTRSASKMSLALLRRRWAYGVSTFSSNLFSLCSATAPSSSALRRQPPRKVPVPFASQFPFSAARFPRSHFFSSRRRFFCTSVEPSRPLRCGAQCSSSLPGESRQVRRFSELRDEEDEEAERLRRSHADSDSFSTHRTTKRDEGDRSGGDAVRQPVRFAISAGEAGTSLREADRRRENDSEKVFLSQKKEGPTPDDGEMFQREKRAVDAARVHAVRDCLEAARQGIDGQRENCRSQKETFASSFQVDVLLGLLEGHTRAVNEAGKREACSAGKEDANQTSVSDLNSSLPTPRCGTSSCAPSAFHLTDASSRESSSRALYSLPSSSPSSRLSAPSVLTSPLSSSSVSSSSLSDASAETVLLPPAFLLHVMQALDAKSADLSLSHLLRLSWILASLRLQNVASPSGYSPVCSSSPVLDSSASSHVLPLLWGARRRLIDGVCRRLHSVAWPATAAPSPFIPQASPGASSSHSVRRPCISSVSVSPSSVSLFPSPSSYSASSLARSVSAISKLLDPRTKERFPLVLSLFLPRLLRLFASQIETEVAAALGQPQQASAAQPSSLLSASSPSLSPSPCPSPSSLAHSYSAASPFLASAEASASKKQQTRSSSDPSLSNSSPSSTATASPSSSVSPSSFSSLHETQNTLASPPEASSFLFALVFGGCARLNLRPCHELLLAFARVCIPANGARTDSPSYPSVLSPFSLSALSSDSTQTGVCSRSSTNVSVSVSPSSPSFPSSFASPSSLSLSSSPSVSSSRSLPLSSSQSSSLMLPPSTDSDLCMEGSRLSVRDLSLLLLSLARVEASVYSSLLLQSSMPLLYSFFESLLSPEEFPHTAALPSASPVSPRDTDARVQASCLNLANLLTASALHAQTASEVNLSPGAYRRRGRRHAAFSINRRSLSSHPAAAWESLLSSFVSPTLLSSPRRGPSPGVSSLSPHTQLSPASSSAPRLRASAASWRLVAVGCLHACASLARGPRIAEGDQKRPSEIATGKEIPNPEERVDLRTGGASGASTRGASFSPMSRLPVSSVGRGLGAEGRPLAASLERQVTICCLAFSSLSLPGCGTRHKCSRKRSRLPIPCRLHAFPWSSASRVLRRMRGEPRKGATKAEERVCWSKRTFCLRRGDLARRSRAVEKPGPSDEAGVSVQEQGKKTGRNVGRARQRSNNTAGNDAESCPREAKRRPISPLFSACSTETLAWLVGLLRRHYGSAEKRTAETLRAKSLPRLKGTCRDGQRGSFEIETERERNEQHSEFRTGDASTKNSEGRTACRGRNAGDATQREEHTGNDRLEKGSGRRSRLEDEVLHTLADILPSLRLSLPRPPTVSASGPCPSSSVSFGAQRVRESYFVADLHESARASPSVAYEVFCGAPAYPYTVDILLRGERHA</sequence>
<feature type="compositionally biased region" description="Basic residues" evidence="1">
    <location>
        <begin position="1225"/>
        <end position="1235"/>
    </location>
</feature>
<feature type="region of interest" description="Disordered" evidence="1">
    <location>
        <begin position="344"/>
        <end position="366"/>
    </location>
</feature>
<name>A0A0F7UP56_TOXGV</name>
<feature type="compositionally biased region" description="Low complexity" evidence="1">
    <location>
        <begin position="679"/>
        <end position="709"/>
    </location>
</feature>
<accession>A0A0F7UP56</accession>
<reference evidence="2" key="1">
    <citation type="journal article" date="2015" name="PLoS ONE">
        <title>Comprehensive Evaluation of Toxoplasma gondii VEG and Neospora caninum LIV Genomes with Tachyzoite Stage Transcriptome and Proteome Defines Novel Transcript Features.</title>
        <authorList>
            <person name="Ramaprasad A."/>
            <person name="Mourier T."/>
            <person name="Naeem R."/>
            <person name="Malas T.B."/>
            <person name="Moussa E."/>
            <person name="Panigrahi A."/>
            <person name="Vermont S.J."/>
            <person name="Otto T.D."/>
            <person name="Wastling J."/>
            <person name="Pain A."/>
        </authorList>
    </citation>
    <scope>NUCLEOTIDE SEQUENCE</scope>
    <source>
        <strain evidence="2">VEG</strain>
    </source>
</reference>
<feature type="region of interest" description="Disordered" evidence="1">
    <location>
        <begin position="1"/>
        <end position="63"/>
    </location>
</feature>
<feature type="compositionally biased region" description="Low complexity" evidence="1">
    <location>
        <begin position="1077"/>
        <end position="1090"/>
    </location>
</feature>
<feature type="compositionally biased region" description="Low complexity" evidence="1">
    <location>
        <begin position="630"/>
        <end position="642"/>
    </location>
</feature>
<feature type="region of interest" description="Disordered" evidence="1">
    <location>
        <begin position="670"/>
        <end position="716"/>
    </location>
</feature>
<dbReference type="EMBL" id="LN714491">
    <property type="protein sequence ID" value="CEL71940.1"/>
    <property type="molecule type" value="Genomic_DNA"/>
</dbReference>
<feature type="region of interest" description="Disordered" evidence="1">
    <location>
        <begin position="1051"/>
        <end position="1096"/>
    </location>
</feature>
<feature type="compositionally biased region" description="Basic and acidic residues" evidence="1">
    <location>
        <begin position="245"/>
        <end position="267"/>
    </location>
</feature>
<feature type="region of interest" description="Disordered" evidence="1">
    <location>
        <begin position="1203"/>
        <end position="1253"/>
    </location>
</feature>
<organism evidence="2">
    <name type="scientific">Toxoplasma gondii (strain ATCC 50861 / VEG)</name>
    <dbReference type="NCBI Taxonomy" id="432359"/>
    <lineage>
        <taxon>Eukaryota</taxon>
        <taxon>Sar</taxon>
        <taxon>Alveolata</taxon>
        <taxon>Apicomplexa</taxon>
        <taxon>Conoidasida</taxon>
        <taxon>Coccidia</taxon>
        <taxon>Eucoccidiorida</taxon>
        <taxon>Eimeriorina</taxon>
        <taxon>Sarcocystidae</taxon>
        <taxon>Toxoplasma</taxon>
    </lineage>
</organism>
<feature type="compositionally biased region" description="Low complexity" evidence="1">
    <location>
        <begin position="821"/>
        <end position="846"/>
    </location>
</feature>
<feature type="compositionally biased region" description="Basic and acidic residues" evidence="1">
    <location>
        <begin position="1314"/>
        <end position="1328"/>
    </location>
</feature>
<feature type="region of interest" description="Disordered" evidence="1">
    <location>
        <begin position="1300"/>
        <end position="1371"/>
    </location>
</feature>
<protein>
    <submittedName>
        <fullName evidence="2">Uncharacterized protein</fullName>
    </submittedName>
</protein>
<feature type="compositionally biased region" description="Basic and acidic residues" evidence="1">
    <location>
        <begin position="1351"/>
        <end position="1371"/>
    </location>
</feature>
<feature type="compositionally biased region" description="Basic and acidic residues" evidence="1">
    <location>
        <begin position="196"/>
        <end position="205"/>
    </location>
</feature>
<evidence type="ECO:0000256" key="1">
    <source>
        <dbReference type="SAM" id="MobiDB-lite"/>
    </source>
</evidence>
<feature type="region of interest" description="Disordered" evidence="1">
    <location>
        <begin position="169"/>
        <end position="273"/>
    </location>
</feature>
<feature type="region of interest" description="Disordered" evidence="1">
    <location>
        <begin position="821"/>
        <end position="848"/>
    </location>
</feature>
<feature type="region of interest" description="Disordered" evidence="1">
    <location>
        <begin position="630"/>
        <end position="649"/>
    </location>
</feature>
<feature type="region of interest" description="Disordered" evidence="1">
    <location>
        <begin position="992"/>
        <end position="1020"/>
    </location>
</feature>